<dbReference type="PROSITE" id="PS00893">
    <property type="entry name" value="NUDIX_BOX"/>
    <property type="match status" value="1"/>
</dbReference>
<sequence length="345" mass="36864">MDPALGLRRGAPPRRHAECAHAPDRRAPANRETALTTAVYAAGAVCWRLIDGKVHVLVIHRTVYGDVTIPKGKVEPGESLPRTAVREIAEETGLEVALGVPLGISRYPLPSGREKIVHYWAAEVSERAVQRSTFRPNAEVAALEWVTIRRARGYLSYSPDVEILDAFAKLVDQEVTSTFALMLLRHGKASTRNGWKGPDAARPLVARGVRQAAALVETLTAWGPKRIVTSPAVRCVTTVTPLAAATGMNIKRDDGISEEAWESGNGEVRRVVGKRVRAGKAAVLCSHGPVLPEIMREIALATGTPIGSYVTDAAGLEAGAFSVVHLSASNPSSGIIAIETHAPRA</sequence>
<evidence type="ECO:0000313" key="5">
    <source>
        <dbReference type="Proteomes" id="UP000293865"/>
    </source>
</evidence>
<dbReference type="Gene3D" id="3.40.50.1240">
    <property type="entry name" value="Phosphoglycerate mutase-like"/>
    <property type="match status" value="1"/>
</dbReference>
<dbReference type="GO" id="GO:0006167">
    <property type="term" value="P:AMP biosynthetic process"/>
    <property type="evidence" value="ECO:0007669"/>
    <property type="project" value="TreeGrafter"/>
</dbReference>
<dbReference type="OrthoDB" id="4287477at2"/>
<dbReference type="SUPFAM" id="SSF53254">
    <property type="entry name" value="Phosphoglycerate mutase-like"/>
    <property type="match status" value="1"/>
</dbReference>
<dbReference type="InterPro" id="IPR015797">
    <property type="entry name" value="NUDIX_hydrolase-like_dom_sf"/>
</dbReference>
<evidence type="ECO:0000256" key="1">
    <source>
        <dbReference type="ARBA" id="ARBA00022801"/>
    </source>
</evidence>
<gene>
    <name evidence="4" type="ORF">ESP51_14685</name>
</gene>
<keyword evidence="5" id="KW-1185">Reference proteome</keyword>
<reference evidence="4 5" key="1">
    <citation type="submission" date="2019-01" db="EMBL/GenBank/DDBJ databases">
        <title>Agromyces.</title>
        <authorList>
            <person name="Li J."/>
        </authorList>
    </citation>
    <scope>NUCLEOTIDE SEQUENCE [LARGE SCALE GENOMIC DNA]</scope>
    <source>
        <strain evidence="4 5">DSM 15934</strain>
    </source>
</reference>
<dbReference type="CDD" id="cd03673">
    <property type="entry name" value="NUDIX_Ap6A_hydrolase"/>
    <property type="match status" value="1"/>
</dbReference>
<dbReference type="InterPro" id="IPR051325">
    <property type="entry name" value="Nudix_hydrolase_domain"/>
</dbReference>
<feature type="domain" description="Nudix hydrolase" evidence="3">
    <location>
        <begin position="39"/>
        <end position="169"/>
    </location>
</feature>
<dbReference type="Pfam" id="PF00300">
    <property type="entry name" value="His_Phos_1"/>
    <property type="match status" value="1"/>
</dbReference>
<dbReference type="AlphaFoldDB" id="A0A4Q2KRZ5"/>
<evidence type="ECO:0000313" key="4">
    <source>
        <dbReference type="EMBL" id="RXZ68224.1"/>
    </source>
</evidence>
<comment type="caution">
    <text evidence="4">The sequence shown here is derived from an EMBL/GenBank/DDBJ whole genome shotgun (WGS) entry which is preliminary data.</text>
</comment>
<evidence type="ECO:0000259" key="3">
    <source>
        <dbReference type="PROSITE" id="PS51462"/>
    </source>
</evidence>
<dbReference type="PANTHER" id="PTHR21340">
    <property type="entry name" value="DIADENOSINE 5,5-P1,P4-TETRAPHOSPHATE PYROPHOSPHOHYDROLASE MUTT"/>
    <property type="match status" value="1"/>
</dbReference>
<feature type="region of interest" description="Disordered" evidence="2">
    <location>
        <begin position="1"/>
        <end position="26"/>
    </location>
</feature>
<name>A0A4Q2KRZ5_9MICO</name>
<dbReference type="InterPro" id="IPR020084">
    <property type="entry name" value="NUDIX_hydrolase_CS"/>
</dbReference>
<dbReference type="GO" id="GO:0004081">
    <property type="term" value="F:bis(5'-nucleosyl)-tetraphosphatase (asymmetrical) activity"/>
    <property type="evidence" value="ECO:0007669"/>
    <property type="project" value="TreeGrafter"/>
</dbReference>
<dbReference type="SMART" id="SM00855">
    <property type="entry name" value="PGAM"/>
    <property type="match status" value="1"/>
</dbReference>
<dbReference type="PROSITE" id="PS51462">
    <property type="entry name" value="NUDIX"/>
    <property type="match status" value="1"/>
</dbReference>
<dbReference type="GO" id="GO:0006754">
    <property type="term" value="P:ATP biosynthetic process"/>
    <property type="evidence" value="ECO:0007669"/>
    <property type="project" value="TreeGrafter"/>
</dbReference>
<dbReference type="Pfam" id="PF00293">
    <property type="entry name" value="NUDIX"/>
    <property type="match status" value="1"/>
</dbReference>
<dbReference type="InterPro" id="IPR029033">
    <property type="entry name" value="His_PPase_superfam"/>
</dbReference>
<dbReference type="Gene3D" id="3.90.79.10">
    <property type="entry name" value="Nucleoside Triphosphate Pyrophosphohydrolase"/>
    <property type="match status" value="1"/>
</dbReference>
<feature type="compositionally biased region" description="Basic and acidic residues" evidence="2">
    <location>
        <begin position="15"/>
        <end position="26"/>
    </location>
</feature>
<dbReference type="Proteomes" id="UP000293865">
    <property type="component" value="Unassembled WGS sequence"/>
</dbReference>
<accession>A0A4Q2KRZ5</accession>
<dbReference type="InterPro" id="IPR000086">
    <property type="entry name" value="NUDIX_hydrolase_dom"/>
</dbReference>
<organism evidence="4 5">
    <name type="scientific">Agromyces albus</name>
    <dbReference type="NCBI Taxonomy" id="205332"/>
    <lineage>
        <taxon>Bacteria</taxon>
        <taxon>Bacillati</taxon>
        <taxon>Actinomycetota</taxon>
        <taxon>Actinomycetes</taxon>
        <taxon>Micrococcales</taxon>
        <taxon>Microbacteriaceae</taxon>
        <taxon>Agromyces</taxon>
    </lineage>
</organism>
<dbReference type="InterPro" id="IPR013078">
    <property type="entry name" value="His_Pase_superF_clade-1"/>
</dbReference>
<keyword evidence="1 4" id="KW-0378">Hydrolase</keyword>
<protein>
    <submittedName>
        <fullName evidence="4">NUDIX hydrolase</fullName>
    </submittedName>
</protein>
<evidence type="ECO:0000256" key="2">
    <source>
        <dbReference type="SAM" id="MobiDB-lite"/>
    </source>
</evidence>
<dbReference type="SUPFAM" id="SSF55811">
    <property type="entry name" value="Nudix"/>
    <property type="match status" value="1"/>
</dbReference>
<dbReference type="EMBL" id="SDPN01000031">
    <property type="protein sequence ID" value="RXZ68224.1"/>
    <property type="molecule type" value="Genomic_DNA"/>
</dbReference>
<dbReference type="PANTHER" id="PTHR21340:SF0">
    <property type="entry name" value="BIS(5'-NUCLEOSYL)-TETRAPHOSPHATASE [ASYMMETRICAL]"/>
    <property type="match status" value="1"/>
</dbReference>
<proteinExistence type="predicted"/>
<dbReference type="CDD" id="cd07067">
    <property type="entry name" value="HP_PGM_like"/>
    <property type="match status" value="1"/>
</dbReference>